<evidence type="ECO:0000313" key="1">
    <source>
        <dbReference type="EMBL" id="KAG2208956.1"/>
    </source>
</evidence>
<dbReference type="OrthoDB" id="2240484at2759"/>
<proteinExistence type="predicted"/>
<gene>
    <name evidence="1" type="ORF">INT47_011096</name>
</gene>
<dbReference type="AlphaFoldDB" id="A0A8H7V3M5"/>
<organism evidence="1 2">
    <name type="scientific">Mucor saturninus</name>
    <dbReference type="NCBI Taxonomy" id="64648"/>
    <lineage>
        <taxon>Eukaryota</taxon>
        <taxon>Fungi</taxon>
        <taxon>Fungi incertae sedis</taxon>
        <taxon>Mucoromycota</taxon>
        <taxon>Mucoromycotina</taxon>
        <taxon>Mucoromycetes</taxon>
        <taxon>Mucorales</taxon>
        <taxon>Mucorineae</taxon>
        <taxon>Mucoraceae</taxon>
        <taxon>Mucor</taxon>
    </lineage>
</organism>
<reference evidence="1" key="1">
    <citation type="submission" date="2020-12" db="EMBL/GenBank/DDBJ databases">
        <title>Metabolic potential, ecology and presence of endohyphal bacteria is reflected in genomic diversity of Mucoromycotina.</title>
        <authorList>
            <person name="Muszewska A."/>
            <person name="Okrasinska A."/>
            <person name="Steczkiewicz K."/>
            <person name="Drgas O."/>
            <person name="Orlowska M."/>
            <person name="Perlinska-Lenart U."/>
            <person name="Aleksandrzak-Piekarczyk T."/>
            <person name="Szatraj K."/>
            <person name="Zielenkiewicz U."/>
            <person name="Pilsyk S."/>
            <person name="Malc E."/>
            <person name="Mieczkowski P."/>
            <person name="Kruszewska J.S."/>
            <person name="Biernat P."/>
            <person name="Pawlowska J."/>
        </authorList>
    </citation>
    <scope>NUCLEOTIDE SEQUENCE</scope>
    <source>
        <strain evidence="1">WA0000017839</strain>
    </source>
</reference>
<name>A0A8H7V3M5_9FUNG</name>
<accession>A0A8H7V3M5</accession>
<keyword evidence="2" id="KW-1185">Reference proteome</keyword>
<comment type="caution">
    <text evidence="1">The sequence shown here is derived from an EMBL/GenBank/DDBJ whole genome shotgun (WGS) entry which is preliminary data.</text>
</comment>
<dbReference type="EMBL" id="JAEPRD010000017">
    <property type="protein sequence ID" value="KAG2208956.1"/>
    <property type="molecule type" value="Genomic_DNA"/>
</dbReference>
<protein>
    <submittedName>
        <fullName evidence="1">Uncharacterized protein</fullName>
    </submittedName>
</protein>
<dbReference type="Proteomes" id="UP000603453">
    <property type="component" value="Unassembled WGS sequence"/>
</dbReference>
<evidence type="ECO:0000313" key="2">
    <source>
        <dbReference type="Proteomes" id="UP000603453"/>
    </source>
</evidence>
<sequence>MREKKWQHAYKQTLQDEVIVTGKFAHLARYYGEDGILDLDHLKLPRRFTKYLKTMTNEAGICVEPLVTLEERDMLFELSNCKKTAELENLLSTWYSRKELSFKLLYQVCFVCES</sequence>